<feature type="non-terminal residue" evidence="2">
    <location>
        <position position="1"/>
    </location>
</feature>
<evidence type="ECO:0000256" key="1">
    <source>
        <dbReference type="SAM" id="Phobius"/>
    </source>
</evidence>
<keyword evidence="1" id="KW-0472">Membrane</keyword>
<gene>
    <name evidence="2" type="ORF">METZ01_LOCUS13769</name>
</gene>
<protein>
    <submittedName>
        <fullName evidence="2">Uncharacterized protein</fullName>
    </submittedName>
</protein>
<evidence type="ECO:0000313" key="2">
    <source>
        <dbReference type="EMBL" id="SUZ60915.1"/>
    </source>
</evidence>
<reference evidence="2" key="1">
    <citation type="submission" date="2018-05" db="EMBL/GenBank/DDBJ databases">
        <authorList>
            <person name="Lanie J.A."/>
            <person name="Ng W.-L."/>
            <person name="Kazmierczak K.M."/>
            <person name="Andrzejewski T.M."/>
            <person name="Davidsen T.M."/>
            <person name="Wayne K.J."/>
            <person name="Tettelin H."/>
            <person name="Glass J.I."/>
            <person name="Rusch D."/>
            <person name="Podicherti R."/>
            <person name="Tsui H.-C.T."/>
            <person name="Winkler M.E."/>
        </authorList>
    </citation>
    <scope>NUCLEOTIDE SEQUENCE</scope>
</reference>
<sequence length="40" mass="4302">VILASSAIGISAVPAETIAMWPILFSSFFLFTTRVKEISS</sequence>
<dbReference type="EMBL" id="UINC01000773">
    <property type="protein sequence ID" value="SUZ60915.1"/>
    <property type="molecule type" value="Genomic_DNA"/>
</dbReference>
<proteinExistence type="predicted"/>
<feature type="transmembrane region" description="Helical" evidence="1">
    <location>
        <begin position="6"/>
        <end position="31"/>
    </location>
</feature>
<organism evidence="2">
    <name type="scientific">marine metagenome</name>
    <dbReference type="NCBI Taxonomy" id="408172"/>
    <lineage>
        <taxon>unclassified sequences</taxon>
        <taxon>metagenomes</taxon>
        <taxon>ecological metagenomes</taxon>
    </lineage>
</organism>
<keyword evidence="1" id="KW-1133">Transmembrane helix</keyword>
<accession>A0A381P1V0</accession>
<dbReference type="AlphaFoldDB" id="A0A381P1V0"/>
<name>A0A381P1V0_9ZZZZ</name>
<keyword evidence="1" id="KW-0812">Transmembrane</keyword>